<organism evidence="7 8">
    <name type="scientific">Spiribacter salinus</name>
    <dbReference type="NCBI Taxonomy" id="1335746"/>
    <lineage>
        <taxon>Bacteria</taxon>
        <taxon>Pseudomonadati</taxon>
        <taxon>Pseudomonadota</taxon>
        <taxon>Gammaproteobacteria</taxon>
        <taxon>Chromatiales</taxon>
        <taxon>Ectothiorhodospiraceae</taxon>
        <taxon>Spiribacter</taxon>
    </lineage>
</organism>
<dbReference type="FunFam" id="3.90.1530.30:FF:000001">
    <property type="entry name" value="Chromosome partitioning protein ParB"/>
    <property type="match status" value="1"/>
</dbReference>
<comment type="function">
    <text evidence="5">Involved in chromosome partition. Localize to both poles of the predivisional cell following completion of DNA replication. Binds to the DNA origin of replication.</text>
</comment>
<evidence type="ECO:0000313" key="7">
    <source>
        <dbReference type="EMBL" id="TQE98988.1"/>
    </source>
</evidence>
<dbReference type="FunFam" id="1.10.10.2830:FF:000001">
    <property type="entry name" value="Chromosome partitioning protein ParB"/>
    <property type="match status" value="1"/>
</dbReference>
<evidence type="ECO:0000256" key="4">
    <source>
        <dbReference type="ARBA" id="ARBA00023125"/>
    </source>
</evidence>
<comment type="similarity">
    <text evidence="1">Belongs to the ParB family.</text>
</comment>
<dbReference type="Gene3D" id="1.10.10.2830">
    <property type="match status" value="1"/>
</dbReference>
<dbReference type="STRING" id="1260251.SPISAL_08415"/>
<dbReference type="InterPro" id="IPR036086">
    <property type="entry name" value="ParB/Sulfiredoxin_sf"/>
</dbReference>
<dbReference type="AlphaFoldDB" id="A0A540VQH9"/>
<dbReference type="Pfam" id="PF02195">
    <property type="entry name" value="ParB_N"/>
    <property type="match status" value="1"/>
</dbReference>
<dbReference type="Gene3D" id="3.90.1530.30">
    <property type="match status" value="1"/>
</dbReference>
<dbReference type="InterPro" id="IPR057240">
    <property type="entry name" value="ParB_dimer_C"/>
</dbReference>
<evidence type="ECO:0000256" key="2">
    <source>
        <dbReference type="ARBA" id="ARBA00022372"/>
    </source>
</evidence>
<comment type="caution">
    <text evidence="7">The sequence shown here is derived from an EMBL/GenBank/DDBJ whole genome shotgun (WGS) entry which is preliminary data.</text>
</comment>
<dbReference type="SUPFAM" id="SSF110849">
    <property type="entry name" value="ParB/Sulfiredoxin"/>
    <property type="match status" value="1"/>
</dbReference>
<keyword evidence="3" id="KW-0159">Chromosome partition</keyword>
<evidence type="ECO:0000256" key="1">
    <source>
        <dbReference type="ARBA" id="ARBA00006295"/>
    </source>
</evidence>
<keyword evidence="4" id="KW-0238">DNA-binding</keyword>
<accession>A0A540VQH9</accession>
<dbReference type="Proteomes" id="UP000315400">
    <property type="component" value="Unassembled WGS sequence"/>
</dbReference>
<reference evidence="7 8" key="1">
    <citation type="submission" date="2019-06" db="EMBL/GenBank/DDBJ databases">
        <title>Metagenome assembled Genome of Spiribacter salinus SL48-SHIP from the microbial mat of Salt Lake 48 (Novosibirsk region, Russia).</title>
        <authorList>
            <person name="Shipova A."/>
            <person name="Rozanov A.S."/>
            <person name="Bryanskaya A.V."/>
            <person name="Peltek S.E."/>
        </authorList>
    </citation>
    <scope>NUCLEOTIDE SEQUENCE [LARGE SCALE GENOMIC DNA]</scope>
    <source>
        <strain evidence="7">SL48-SHIP-2</strain>
    </source>
</reference>
<dbReference type="CDD" id="cd16393">
    <property type="entry name" value="SPO0J_N"/>
    <property type="match status" value="1"/>
</dbReference>
<dbReference type="InterPro" id="IPR004437">
    <property type="entry name" value="ParB/RepB/Spo0J"/>
</dbReference>
<dbReference type="EMBL" id="VIFK01000104">
    <property type="protein sequence ID" value="TQE98988.1"/>
    <property type="molecule type" value="Genomic_DNA"/>
</dbReference>
<proteinExistence type="inferred from homology"/>
<dbReference type="RefSeq" id="WP_016354084.1">
    <property type="nucleotide sequence ID" value="NZ_MBFX01000003.1"/>
</dbReference>
<evidence type="ECO:0000256" key="5">
    <source>
        <dbReference type="ARBA" id="ARBA00025472"/>
    </source>
</evidence>
<dbReference type="PANTHER" id="PTHR33375:SF1">
    <property type="entry name" value="CHROMOSOME-PARTITIONING PROTEIN PARB-RELATED"/>
    <property type="match status" value="1"/>
</dbReference>
<dbReference type="PANTHER" id="PTHR33375">
    <property type="entry name" value="CHROMOSOME-PARTITIONING PROTEIN PARB-RELATED"/>
    <property type="match status" value="1"/>
</dbReference>
<protein>
    <recommendedName>
        <fullName evidence="2">Probable chromosome-partitioning protein ParB</fullName>
    </recommendedName>
</protein>
<sequence length="286" mass="31337">MSNRRRGLGRGLDALLGEASAEAGQAGESGLRDLPLDQLEGGRYQPRREFDPAALQELAHSIRAQGVVQPIVVRPLPGGERYEIIAGERRWRAAQLAELETIPAIVRDIPDEMAVAVALIENIQREDLNPLEEATALHRLIEEFGMTHQAIADAVGRSRVGVSNLLRLLDVSATVKSHIANGELEMGHARALLSLDEAGQAEAARQIVARGLSVRQTEALVRQMQSATTDRQEKAAPDPNIRSLQDDLAERLGANVRIEHGQRGKGRLVIRYNSLDELDGILEHIR</sequence>
<dbReference type="InterPro" id="IPR050336">
    <property type="entry name" value="Chromosome_partition/occlusion"/>
</dbReference>
<dbReference type="GO" id="GO:0005694">
    <property type="term" value="C:chromosome"/>
    <property type="evidence" value="ECO:0007669"/>
    <property type="project" value="TreeGrafter"/>
</dbReference>
<dbReference type="InterPro" id="IPR003115">
    <property type="entry name" value="ParB_N"/>
</dbReference>
<evidence type="ECO:0000313" key="8">
    <source>
        <dbReference type="Proteomes" id="UP000315400"/>
    </source>
</evidence>
<dbReference type="Pfam" id="PF23552">
    <property type="entry name" value="ParB_C"/>
    <property type="match status" value="1"/>
</dbReference>
<evidence type="ECO:0000259" key="6">
    <source>
        <dbReference type="SMART" id="SM00470"/>
    </source>
</evidence>
<name>A0A540VQH9_9GAMM</name>
<dbReference type="NCBIfam" id="TIGR00180">
    <property type="entry name" value="parB_part"/>
    <property type="match status" value="1"/>
</dbReference>
<evidence type="ECO:0000256" key="3">
    <source>
        <dbReference type="ARBA" id="ARBA00022829"/>
    </source>
</evidence>
<feature type="domain" description="ParB-like N-terminal" evidence="6">
    <location>
        <begin position="32"/>
        <end position="123"/>
    </location>
</feature>
<dbReference type="GO" id="GO:0007059">
    <property type="term" value="P:chromosome segregation"/>
    <property type="evidence" value="ECO:0007669"/>
    <property type="project" value="UniProtKB-KW"/>
</dbReference>
<dbReference type="InterPro" id="IPR041468">
    <property type="entry name" value="HTH_ParB/Spo0J"/>
</dbReference>
<dbReference type="SMART" id="SM00470">
    <property type="entry name" value="ParB"/>
    <property type="match status" value="1"/>
</dbReference>
<dbReference type="GO" id="GO:0003677">
    <property type="term" value="F:DNA binding"/>
    <property type="evidence" value="ECO:0007669"/>
    <property type="project" value="UniProtKB-KW"/>
</dbReference>
<gene>
    <name evidence="7" type="ORF">FKY71_10925</name>
</gene>
<dbReference type="GO" id="GO:0045881">
    <property type="term" value="P:positive regulation of sporulation resulting in formation of a cellular spore"/>
    <property type="evidence" value="ECO:0007669"/>
    <property type="project" value="TreeGrafter"/>
</dbReference>
<dbReference type="Pfam" id="PF17762">
    <property type="entry name" value="HTH_ParB"/>
    <property type="match status" value="1"/>
</dbReference>